<dbReference type="AlphaFoldDB" id="A0A4U7KZD7"/>
<accession>A0A4U7KZD7</accession>
<comment type="catalytic activity">
    <reaction evidence="5">
        <text>Eliminative cleavage of (1-&gt;4)-alpha-D-galacturonan methyl ester to give oligosaccharides with 4-deoxy-6-O-methyl-alpha-D-galact-4-enuronosyl groups at their non-reducing ends.</text>
        <dbReference type="EC" id="4.2.2.10"/>
    </reaction>
</comment>
<dbReference type="GO" id="GO:0000272">
    <property type="term" value="P:polysaccharide catabolic process"/>
    <property type="evidence" value="ECO:0007669"/>
    <property type="project" value="UniProtKB-KW"/>
</dbReference>
<dbReference type="InterPro" id="IPR002022">
    <property type="entry name" value="Pec_lyase"/>
</dbReference>
<evidence type="ECO:0000256" key="4">
    <source>
        <dbReference type="ARBA" id="ARBA00023239"/>
    </source>
</evidence>
<keyword evidence="8" id="KW-0119">Carbohydrate metabolism</keyword>
<dbReference type="InterPro" id="IPR011050">
    <property type="entry name" value="Pectin_lyase_fold/virulence"/>
</dbReference>
<dbReference type="Proteomes" id="UP000306050">
    <property type="component" value="Chromosome SGRAM_1"/>
</dbReference>
<evidence type="ECO:0000313" key="12">
    <source>
        <dbReference type="Proteomes" id="UP000306050"/>
    </source>
</evidence>
<evidence type="ECO:0000256" key="2">
    <source>
        <dbReference type="ARBA" id="ARBA00023157"/>
    </source>
</evidence>
<dbReference type="InterPro" id="IPR012334">
    <property type="entry name" value="Pectin_lyas_fold"/>
</dbReference>
<evidence type="ECO:0000259" key="10">
    <source>
        <dbReference type="SMART" id="SM00656"/>
    </source>
</evidence>
<feature type="domain" description="Pectate lyase" evidence="10">
    <location>
        <begin position="414"/>
        <end position="632"/>
    </location>
</feature>
<feature type="chain" id="PRO_5020301469" description="pectin lyase" evidence="9">
    <location>
        <begin position="27"/>
        <end position="730"/>
    </location>
</feature>
<dbReference type="InterPro" id="IPR045032">
    <property type="entry name" value="PEL"/>
</dbReference>
<evidence type="ECO:0000256" key="5">
    <source>
        <dbReference type="ARBA" id="ARBA00036818"/>
    </source>
</evidence>
<dbReference type="EMBL" id="SRRM01000002">
    <property type="protein sequence ID" value="TKY90261.1"/>
    <property type="molecule type" value="Genomic_DNA"/>
</dbReference>
<dbReference type="GO" id="GO:0030570">
    <property type="term" value="F:pectate lyase activity"/>
    <property type="evidence" value="ECO:0007669"/>
    <property type="project" value="InterPro"/>
</dbReference>
<organism evidence="11 12">
    <name type="scientific">Sporisorium graminicola</name>
    <dbReference type="NCBI Taxonomy" id="280036"/>
    <lineage>
        <taxon>Eukaryota</taxon>
        <taxon>Fungi</taxon>
        <taxon>Dikarya</taxon>
        <taxon>Basidiomycota</taxon>
        <taxon>Ustilaginomycotina</taxon>
        <taxon>Ustilaginomycetes</taxon>
        <taxon>Ustilaginales</taxon>
        <taxon>Ustilaginaceae</taxon>
        <taxon>Sporisorium</taxon>
    </lineage>
</organism>
<feature type="signal peptide" evidence="9">
    <location>
        <begin position="1"/>
        <end position="26"/>
    </location>
</feature>
<name>A0A4U7KZD7_9BASI</name>
<keyword evidence="4 8" id="KW-0456">Lyase</keyword>
<protein>
    <recommendedName>
        <fullName evidence="7">pectin lyase</fullName>
        <ecNumber evidence="7">4.2.2.10</ecNumber>
    </recommendedName>
</protein>
<dbReference type="EC" id="4.2.2.10" evidence="7"/>
<comment type="caution">
    <text evidence="11">The sequence shown here is derived from an EMBL/GenBank/DDBJ whole genome shotgun (WGS) entry which is preliminary data.</text>
</comment>
<evidence type="ECO:0000256" key="6">
    <source>
        <dbReference type="ARBA" id="ARBA00037631"/>
    </source>
</evidence>
<dbReference type="Pfam" id="PF00544">
    <property type="entry name" value="Pectate_lyase_4"/>
    <property type="match status" value="1"/>
</dbReference>
<evidence type="ECO:0000256" key="1">
    <source>
        <dbReference type="ARBA" id="ARBA00010980"/>
    </source>
</evidence>
<keyword evidence="12" id="KW-1185">Reference proteome</keyword>
<dbReference type="KEGG" id="sgra:EX895_000259"/>
<dbReference type="GeneID" id="40723154"/>
<evidence type="ECO:0000256" key="9">
    <source>
        <dbReference type="SAM" id="SignalP"/>
    </source>
</evidence>
<keyword evidence="9" id="KW-0732">Signal</keyword>
<dbReference type="GO" id="GO:0047490">
    <property type="term" value="F:pectin lyase activity"/>
    <property type="evidence" value="ECO:0007669"/>
    <property type="project" value="UniProtKB-EC"/>
</dbReference>
<dbReference type="OrthoDB" id="1637350at2759"/>
<dbReference type="RefSeq" id="XP_029742246.1">
    <property type="nucleotide sequence ID" value="XM_029880860.1"/>
</dbReference>
<sequence length="730" mass="78441">MQRLLVWHFGPTLLLVTLSLLAFSSADSPGYLDYDALFPRYYRSASDELCYHNGVRFTNCEADHGKVVKLDSVSRTQLHELVEAKSFAPGSIKAVVNVMLVDLDRSLSGSEAVSVSGPDLKGAAAAMARNKSGAPSGNGVAVKQSEFDPSVAGAAAARKLHAPPVTRGEETCYLDWLKSKVYGQAEINTVLNELYVRHVAITHVSTKVYDVESPTGCYVNPADPLNRHKRSLGDEDGDGVRDDMEVYHPVLNTHLHDPWKKYRQFHQEHLLEPGEFGHRKRSMGNGWLVGGRHHVKRGEKNQKTYVPTSTFDDESTYQNGIPSAPVQQGSAGAGVAAAEGGFGGSAISSKPHGFAAGVTGGGSATPIVPKDIHELTKLLLDPQPQVIHLDKVYDFRGSEGVCTDCPVCIPDSYAKCPGKGQLAVDDGQGWCKGRPPTKVTYDKAGVTPIRVASNKSIIGISPNAAMRGKGLRIAHHQNIILHNFRIDEINPSTIWGGDGVILYDTDLVWIDKLTFSHIGRQFIVTGYLPAGRVTISNCFFDCKTKWSATCDDSHYWTVLGYGKSDRVTFSCNLMQHCSGRSPRIANPDNEAGDSVWHVVNSVFDGNTGHSLDMGPGISALIEGNVFTDVAQTSLHESSPGRAFAPSDKGVCSQCKGPLGRDCQPNAYRNAQPVPSTTSAAQVLKDVAGETLGEALPPGQVVAKVGKTAGCGAGKRDGGLKASMCARKKRE</sequence>
<comment type="subcellular location">
    <subcellularLocation>
        <location evidence="8">Secreted</location>
    </subcellularLocation>
</comment>
<keyword evidence="8" id="KW-0964">Secreted</keyword>
<dbReference type="PANTHER" id="PTHR31683">
    <property type="entry name" value="PECTATE LYASE 18-RELATED"/>
    <property type="match status" value="1"/>
</dbReference>
<gene>
    <name evidence="11" type="ORF">EX895_000259</name>
</gene>
<keyword evidence="2" id="KW-1015">Disulfide bond</keyword>
<evidence type="ECO:0000256" key="8">
    <source>
        <dbReference type="RuleBase" id="RU361173"/>
    </source>
</evidence>
<dbReference type="SMART" id="SM00656">
    <property type="entry name" value="Amb_all"/>
    <property type="match status" value="1"/>
</dbReference>
<dbReference type="Gene3D" id="2.160.20.10">
    <property type="entry name" value="Single-stranded right-handed beta-helix, Pectin lyase-like"/>
    <property type="match status" value="1"/>
</dbReference>
<keyword evidence="3" id="KW-0325">Glycoprotein</keyword>
<comment type="similarity">
    <text evidence="1 8">Belongs to the polysaccharide lyase 1 family.</text>
</comment>
<evidence type="ECO:0000256" key="7">
    <source>
        <dbReference type="ARBA" id="ARBA00039082"/>
    </source>
</evidence>
<comment type="function">
    <text evidence="6">Pectinolytic enzymes consist of four classes of enzymes: pectin lyase, polygalacturonase, pectin methylesterase and rhamnogalacturonase. Among pectinolytic enzymes, pectin lyase is the most important in depolymerization of pectin, since it cleaves internal glycosidic bonds of highly methylated pectins.</text>
</comment>
<dbReference type="SUPFAM" id="SSF51126">
    <property type="entry name" value="Pectin lyase-like"/>
    <property type="match status" value="1"/>
</dbReference>
<dbReference type="PANTHER" id="PTHR31683:SF67">
    <property type="entry name" value="PECTIN LYASE F-RELATED"/>
    <property type="match status" value="1"/>
</dbReference>
<proteinExistence type="inferred from homology"/>
<keyword evidence="8" id="KW-0624">Polysaccharide degradation</keyword>
<reference evidence="11 12" key="1">
    <citation type="submission" date="2019-05" db="EMBL/GenBank/DDBJ databases">
        <title>Sporisorium graminicola CBS 10092 draft sequencing and annotation.</title>
        <authorList>
            <person name="Solano-Gonzalez S."/>
            <person name="Caddick M.X."/>
            <person name="Darby A."/>
        </authorList>
    </citation>
    <scope>NUCLEOTIDE SEQUENCE [LARGE SCALE GENOMIC DNA]</scope>
    <source>
        <strain evidence="11 12">CBS 10092</strain>
    </source>
</reference>
<evidence type="ECO:0000256" key="3">
    <source>
        <dbReference type="ARBA" id="ARBA00023180"/>
    </source>
</evidence>
<dbReference type="GO" id="GO:0005576">
    <property type="term" value="C:extracellular region"/>
    <property type="evidence" value="ECO:0007669"/>
    <property type="project" value="UniProtKB-SubCell"/>
</dbReference>
<evidence type="ECO:0000313" key="11">
    <source>
        <dbReference type="EMBL" id="TKY90261.1"/>
    </source>
</evidence>